<dbReference type="PANTHER" id="PTHR22916">
    <property type="entry name" value="GLYCOSYLTRANSFERASE"/>
    <property type="match status" value="1"/>
</dbReference>
<dbReference type="PANTHER" id="PTHR22916:SF3">
    <property type="entry name" value="UDP-GLCNAC:BETAGAL BETA-1,3-N-ACETYLGLUCOSAMINYLTRANSFERASE-LIKE PROTEIN 1"/>
    <property type="match status" value="1"/>
</dbReference>
<evidence type="ECO:0000313" key="2">
    <source>
        <dbReference type="EMBL" id="AZA91995.1"/>
    </source>
</evidence>
<protein>
    <submittedName>
        <fullName evidence="2">GNAT family N-acetyltransferase</fullName>
    </submittedName>
</protein>
<dbReference type="Proteomes" id="UP000278288">
    <property type="component" value="Chromosome"/>
</dbReference>
<dbReference type="Gene3D" id="3.90.550.10">
    <property type="entry name" value="Spore Coat Polysaccharide Biosynthesis Protein SpsA, Chain A"/>
    <property type="match status" value="1"/>
</dbReference>
<dbReference type="GO" id="GO:0016747">
    <property type="term" value="F:acyltransferase activity, transferring groups other than amino-acyl groups"/>
    <property type="evidence" value="ECO:0007669"/>
    <property type="project" value="InterPro"/>
</dbReference>
<proteinExistence type="predicted"/>
<sequence length="443" mass="52064">MYNVLIRPLVKEDALTSYQWRNDPEIWKYTGSRPDITITKEIESEWIEKVLQDDTSKRFAIVCNEEYIGNVQLTNIDKYSAEFHIFIGKKEFWGKGISQLATYQILYFAKEVLKLKEVYLSVKSENISAVKSYQKNNFVIKEQTEGEITMSVVLSELPNTVVSIFMMVYNHGKYLKECLDNILLQKTNFNYDIVIGEDCSQDNSREILLTYQKLYPGKFKLLLHPQNIGAMKNQNETFKNCTGKYIAICEGDDYWTDPLKLQKQVDFLEENKDCILCFHKVKILKPTGELVDDFITKVPENFELRETLAKKLNYIHTPSVLFRNVIQTEVDAMEFKNSPIGDYFLYMILTKYGKIGYLEDSMAVYRYGVGIFSSLNRLKHIKVNILLFTNLYSYEKDPVIKEIFYQHLQDALLLVDEEFQKSDRILNSRRHKLVEKIYRFLKK</sequence>
<evidence type="ECO:0000259" key="1">
    <source>
        <dbReference type="PROSITE" id="PS51186"/>
    </source>
</evidence>
<dbReference type="PROSITE" id="PS51186">
    <property type="entry name" value="GNAT"/>
    <property type="match status" value="1"/>
</dbReference>
<dbReference type="Gene3D" id="3.40.630.30">
    <property type="match status" value="1"/>
</dbReference>
<dbReference type="InterPro" id="IPR029044">
    <property type="entry name" value="Nucleotide-diphossugar_trans"/>
</dbReference>
<feature type="domain" description="N-acetyltransferase" evidence="1">
    <location>
        <begin position="4"/>
        <end position="160"/>
    </location>
</feature>
<name>A0AAD0YMH8_CHRNA</name>
<dbReference type="KEGG" id="cnk:EG343_15875"/>
<evidence type="ECO:0000313" key="3">
    <source>
        <dbReference type="Proteomes" id="UP000278288"/>
    </source>
</evidence>
<dbReference type="AlphaFoldDB" id="A0AAD0YMH8"/>
<dbReference type="Pfam" id="PF00535">
    <property type="entry name" value="Glycos_transf_2"/>
    <property type="match status" value="1"/>
</dbReference>
<accession>A0AAD0YMH8</accession>
<dbReference type="InterPro" id="IPR001173">
    <property type="entry name" value="Glyco_trans_2-like"/>
</dbReference>
<dbReference type="Pfam" id="PF13302">
    <property type="entry name" value="Acetyltransf_3"/>
    <property type="match status" value="1"/>
</dbReference>
<reference evidence="2 3" key="1">
    <citation type="submission" date="2018-11" db="EMBL/GenBank/DDBJ databases">
        <title>Proposal to divide the Flavobacteriaceae and reorganize its genera based on Amino Acid Identity values calculated from whole genome sequences.</title>
        <authorList>
            <person name="Nicholson A.C."/>
            <person name="Gulvik C.A."/>
            <person name="Whitney A.M."/>
            <person name="Humrighouse B.W."/>
            <person name="Bell M."/>
            <person name="Holmes B."/>
            <person name="Steigerwalt A.G."/>
            <person name="Villarma A."/>
            <person name="Sheth M."/>
            <person name="Batra D."/>
            <person name="Pryor J."/>
            <person name="Bernardet J.-F."/>
            <person name="Hugo C."/>
            <person name="Kampfer P."/>
            <person name="Newman J."/>
            <person name="McQuiston J.R."/>
        </authorList>
    </citation>
    <scope>NUCLEOTIDE SEQUENCE [LARGE SCALE GENOMIC DNA]</scope>
    <source>
        <strain evidence="2 3">G0041</strain>
    </source>
</reference>
<dbReference type="InterPro" id="IPR016181">
    <property type="entry name" value="Acyl_CoA_acyltransferase"/>
</dbReference>
<dbReference type="GO" id="GO:0016758">
    <property type="term" value="F:hexosyltransferase activity"/>
    <property type="evidence" value="ECO:0007669"/>
    <property type="project" value="UniProtKB-ARBA"/>
</dbReference>
<dbReference type="RefSeq" id="WP_123858730.1">
    <property type="nucleotide sequence ID" value="NZ_CP033923.1"/>
</dbReference>
<organism evidence="2 3">
    <name type="scientific">Chryseobacterium nakagawai</name>
    <dbReference type="NCBI Taxonomy" id="1241982"/>
    <lineage>
        <taxon>Bacteria</taxon>
        <taxon>Pseudomonadati</taxon>
        <taxon>Bacteroidota</taxon>
        <taxon>Flavobacteriia</taxon>
        <taxon>Flavobacteriales</taxon>
        <taxon>Weeksellaceae</taxon>
        <taxon>Chryseobacterium group</taxon>
        <taxon>Chryseobacterium</taxon>
    </lineage>
</organism>
<dbReference type="SUPFAM" id="SSF53448">
    <property type="entry name" value="Nucleotide-diphospho-sugar transferases"/>
    <property type="match status" value="1"/>
</dbReference>
<dbReference type="SUPFAM" id="SSF55729">
    <property type="entry name" value="Acyl-CoA N-acyltransferases (Nat)"/>
    <property type="match status" value="1"/>
</dbReference>
<keyword evidence="3" id="KW-1185">Reference proteome</keyword>
<dbReference type="EMBL" id="CP033923">
    <property type="protein sequence ID" value="AZA91995.1"/>
    <property type="molecule type" value="Genomic_DNA"/>
</dbReference>
<dbReference type="InterPro" id="IPR000182">
    <property type="entry name" value="GNAT_dom"/>
</dbReference>
<gene>
    <name evidence="2" type="ORF">EG343_15875</name>
</gene>